<feature type="signal peptide" evidence="1">
    <location>
        <begin position="1"/>
        <end position="17"/>
    </location>
</feature>
<feature type="chain" id="PRO_5041201506" evidence="1">
    <location>
        <begin position="18"/>
        <end position="296"/>
    </location>
</feature>
<dbReference type="SUPFAM" id="SSF51735">
    <property type="entry name" value="NAD(P)-binding Rossmann-fold domains"/>
    <property type="match status" value="1"/>
</dbReference>
<dbReference type="PANTHER" id="PTHR43975:SF2">
    <property type="entry name" value="EG:BACR7A4.14 PROTEIN-RELATED"/>
    <property type="match status" value="1"/>
</dbReference>
<dbReference type="InterPro" id="IPR036291">
    <property type="entry name" value="NAD(P)-bd_dom_sf"/>
</dbReference>
<dbReference type="Proteomes" id="UP001178507">
    <property type="component" value="Unassembled WGS sequence"/>
</dbReference>
<dbReference type="PRINTS" id="PR00081">
    <property type="entry name" value="GDHRDH"/>
</dbReference>
<evidence type="ECO:0000256" key="1">
    <source>
        <dbReference type="SAM" id="SignalP"/>
    </source>
</evidence>
<protein>
    <submittedName>
        <fullName evidence="2">Uncharacterized protein</fullName>
    </submittedName>
</protein>
<dbReference type="Pfam" id="PF00106">
    <property type="entry name" value="adh_short"/>
    <property type="match status" value="1"/>
</dbReference>
<name>A0AA36HM31_9DINO</name>
<dbReference type="PANTHER" id="PTHR43975">
    <property type="entry name" value="ZGC:101858"/>
    <property type="match status" value="1"/>
</dbReference>
<comment type="caution">
    <text evidence="2">The sequence shown here is derived from an EMBL/GenBank/DDBJ whole genome shotgun (WGS) entry which is preliminary data.</text>
</comment>
<sequence length="296" mass="30842">MLCGLRAMRALAPLAGALPAMACRAASGAPSGPRAVVTGAGSGIGRALSLALAARGVYVLAVGRRPKALAETCELAKTEGQMEALAADVSAAAGRAAVASRAKELCEGAPLSCVVHNAAVVGELGTVEQLSEEGFRQTMAINVEGPLFMTRDLLPLLTSSKGRVLHISSGAAHRPLEGCLEYCTSKAALFMVMRALDEELSPCGVRVGSVMPGVVDTPMQSTLRAGDFASVDYFKNLGTSSAGEFQGPQAPPKGLDHPENVAAFLSWLLLEVPPAEFGGREWNIGDPEHQKMWFRS</sequence>
<proteinExistence type="predicted"/>
<dbReference type="EMBL" id="CAUJNA010000041">
    <property type="protein sequence ID" value="CAJ1370869.1"/>
    <property type="molecule type" value="Genomic_DNA"/>
</dbReference>
<dbReference type="AlphaFoldDB" id="A0AA36HM31"/>
<accession>A0AA36HM31</accession>
<reference evidence="2" key="1">
    <citation type="submission" date="2023-08" db="EMBL/GenBank/DDBJ databases">
        <authorList>
            <person name="Chen Y."/>
            <person name="Shah S."/>
            <person name="Dougan E. K."/>
            <person name="Thang M."/>
            <person name="Chan C."/>
        </authorList>
    </citation>
    <scope>NUCLEOTIDE SEQUENCE</scope>
</reference>
<keyword evidence="3" id="KW-1185">Reference proteome</keyword>
<dbReference type="Gene3D" id="3.40.50.720">
    <property type="entry name" value="NAD(P)-binding Rossmann-like Domain"/>
    <property type="match status" value="1"/>
</dbReference>
<keyword evidence="1" id="KW-0732">Signal</keyword>
<dbReference type="CDD" id="cd05233">
    <property type="entry name" value="SDR_c"/>
    <property type="match status" value="1"/>
</dbReference>
<evidence type="ECO:0000313" key="3">
    <source>
        <dbReference type="Proteomes" id="UP001178507"/>
    </source>
</evidence>
<gene>
    <name evidence="2" type="ORF">EVOR1521_LOCUS1334</name>
</gene>
<dbReference type="InterPro" id="IPR002347">
    <property type="entry name" value="SDR_fam"/>
</dbReference>
<evidence type="ECO:0000313" key="2">
    <source>
        <dbReference type="EMBL" id="CAJ1370869.1"/>
    </source>
</evidence>
<organism evidence="2 3">
    <name type="scientific">Effrenium voratum</name>
    <dbReference type="NCBI Taxonomy" id="2562239"/>
    <lineage>
        <taxon>Eukaryota</taxon>
        <taxon>Sar</taxon>
        <taxon>Alveolata</taxon>
        <taxon>Dinophyceae</taxon>
        <taxon>Suessiales</taxon>
        <taxon>Symbiodiniaceae</taxon>
        <taxon>Effrenium</taxon>
    </lineage>
</organism>